<accession>A0A0E9PTM0</accession>
<reference evidence="1" key="1">
    <citation type="submission" date="2014-11" db="EMBL/GenBank/DDBJ databases">
        <authorList>
            <person name="Amaro Gonzalez C."/>
        </authorList>
    </citation>
    <scope>NUCLEOTIDE SEQUENCE</scope>
</reference>
<sequence>MSLFTAKTHIRQSCSQIKPQISFPHMSHHHYVQRSIHKMGPPILETFFFLQT</sequence>
<name>A0A0E9PTM0_ANGAN</name>
<organism evidence="1">
    <name type="scientific">Anguilla anguilla</name>
    <name type="common">European freshwater eel</name>
    <name type="synonym">Muraena anguilla</name>
    <dbReference type="NCBI Taxonomy" id="7936"/>
    <lineage>
        <taxon>Eukaryota</taxon>
        <taxon>Metazoa</taxon>
        <taxon>Chordata</taxon>
        <taxon>Craniata</taxon>
        <taxon>Vertebrata</taxon>
        <taxon>Euteleostomi</taxon>
        <taxon>Actinopterygii</taxon>
        <taxon>Neopterygii</taxon>
        <taxon>Teleostei</taxon>
        <taxon>Anguilliformes</taxon>
        <taxon>Anguillidae</taxon>
        <taxon>Anguilla</taxon>
    </lineage>
</organism>
<evidence type="ECO:0000313" key="1">
    <source>
        <dbReference type="EMBL" id="JAH07976.1"/>
    </source>
</evidence>
<dbReference type="AlphaFoldDB" id="A0A0E9PTM0"/>
<reference evidence="1" key="2">
    <citation type="journal article" date="2015" name="Fish Shellfish Immunol.">
        <title>Early steps in the European eel (Anguilla anguilla)-Vibrio vulnificus interaction in the gills: Role of the RtxA13 toxin.</title>
        <authorList>
            <person name="Callol A."/>
            <person name="Pajuelo D."/>
            <person name="Ebbesson L."/>
            <person name="Teles M."/>
            <person name="MacKenzie S."/>
            <person name="Amaro C."/>
        </authorList>
    </citation>
    <scope>NUCLEOTIDE SEQUENCE</scope>
</reference>
<proteinExistence type="predicted"/>
<protein>
    <submittedName>
        <fullName evidence="1">Uncharacterized protein</fullName>
    </submittedName>
</protein>
<dbReference type="EMBL" id="GBXM01100601">
    <property type="protein sequence ID" value="JAH07976.1"/>
    <property type="molecule type" value="Transcribed_RNA"/>
</dbReference>